<dbReference type="Gene3D" id="1.10.443.10">
    <property type="entry name" value="Intergrase catalytic core"/>
    <property type="match status" value="1"/>
</dbReference>
<evidence type="ECO:0000256" key="1">
    <source>
        <dbReference type="ARBA" id="ARBA00008857"/>
    </source>
</evidence>
<accession>A0A354M4S9</accession>
<comment type="similarity">
    <text evidence="1">Belongs to the 'phage' integrase family.</text>
</comment>
<proteinExistence type="inferred from homology"/>
<dbReference type="Gene3D" id="1.10.150.130">
    <property type="match status" value="1"/>
</dbReference>
<dbReference type="InterPro" id="IPR011010">
    <property type="entry name" value="DNA_brk_join_enz"/>
</dbReference>
<reference evidence="5 6" key="1">
    <citation type="journal article" date="2018" name="Nat. Biotechnol.">
        <title>A standardized bacterial taxonomy based on genome phylogeny substantially revises the tree of life.</title>
        <authorList>
            <person name="Parks D.H."/>
            <person name="Chuvochina M."/>
            <person name="Waite D.W."/>
            <person name="Rinke C."/>
            <person name="Skarshewski A."/>
            <person name="Chaumeil P.A."/>
            <person name="Hugenholtz P."/>
        </authorList>
    </citation>
    <scope>NUCLEOTIDE SEQUENCE [LARGE SCALE GENOMIC DNA]</scope>
    <source>
        <strain evidence="5">UBA11482</strain>
    </source>
</reference>
<keyword evidence="2" id="KW-0238">DNA-binding</keyword>
<dbReference type="GO" id="GO:0015074">
    <property type="term" value="P:DNA integration"/>
    <property type="evidence" value="ECO:0007669"/>
    <property type="project" value="InterPro"/>
</dbReference>
<sequence length="410" mass="47905">MVSIKIKLRHSSVSGIPGTVVYVLYEGVRSVRIATEYKLFPEEWDEKSQSVILREKQRLSYVTDIDLRIKNDVSALQNIIKSFPNYSAKDILQAFHIHRQDKSFLAFMDKQIRSLIKNGCLGTARNYMCTRNSFASFLHNQDIEFYLMTEDFILEYDSWLRKKGITRNSVSFYMRILRSVYNKAAAKMFFNPENIFRKVYTGVDRTRKRAVNEEIIVRLSNLDLSEHKALDYARDIFIFSFYTRGMAFVDIAYLRKSNIRNGFIQYIRRKTGQIINIRIESCMKKIMDHYKTKSEYIFPIITSSDEKIAYRQYQNSLSYYNKQLKKISDLLGLPSPLTSYVARHTWATAARNKNIPLSVISAGMGHTSEKTTQIYLASLDNSIIDEANKFIISSLYYEGDNSRKKKKRKV</sequence>
<dbReference type="InterPro" id="IPR002104">
    <property type="entry name" value="Integrase_catalytic"/>
</dbReference>
<dbReference type="AlphaFoldDB" id="A0A354M4S9"/>
<comment type="caution">
    <text evidence="5">The sequence shown here is derived from an EMBL/GenBank/DDBJ whole genome shotgun (WGS) entry which is preliminary data.</text>
</comment>
<dbReference type="InterPro" id="IPR025269">
    <property type="entry name" value="SAM-like_dom"/>
</dbReference>
<gene>
    <name evidence="5" type="ORF">DDY73_11005</name>
</gene>
<evidence type="ECO:0000313" key="5">
    <source>
        <dbReference type="EMBL" id="HBJ09518.1"/>
    </source>
</evidence>
<evidence type="ECO:0000259" key="4">
    <source>
        <dbReference type="PROSITE" id="PS51898"/>
    </source>
</evidence>
<dbReference type="EMBL" id="DNWC01000142">
    <property type="protein sequence ID" value="HBJ09518.1"/>
    <property type="molecule type" value="Genomic_DNA"/>
</dbReference>
<dbReference type="PANTHER" id="PTHR30349:SF64">
    <property type="entry name" value="PROPHAGE INTEGRASE INTD-RELATED"/>
    <property type="match status" value="1"/>
</dbReference>
<dbReference type="InterPro" id="IPR010998">
    <property type="entry name" value="Integrase_recombinase_N"/>
</dbReference>
<dbReference type="GO" id="GO:0003677">
    <property type="term" value="F:DNA binding"/>
    <property type="evidence" value="ECO:0007669"/>
    <property type="project" value="UniProtKB-KW"/>
</dbReference>
<dbReference type="InterPro" id="IPR013762">
    <property type="entry name" value="Integrase-like_cat_sf"/>
</dbReference>
<feature type="domain" description="Tyr recombinase" evidence="4">
    <location>
        <begin position="206"/>
        <end position="389"/>
    </location>
</feature>
<dbReference type="Pfam" id="PF13102">
    <property type="entry name" value="Phage_int_SAM_5"/>
    <property type="match status" value="1"/>
</dbReference>
<organism evidence="5 6">
    <name type="scientific">Coprobacter fastidiosus</name>
    <dbReference type="NCBI Taxonomy" id="1099853"/>
    <lineage>
        <taxon>Bacteria</taxon>
        <taxon>Pseudomonadati</taxon>
        <taxon>Bacteroidota</taxon>
        <taxon>Bacteroidia</taxon>
        <taxon>Bacteroidales</taxon>
        <taxon>Barnesiellaceae</taxon>
        <taxon>Coprobacter</taxon>
    </lineage>
</organism>
<dbReference type="PROSITE" id="PS51898">
    <property type="entry name" value="TYR_RECOMBINASE"/>
    <property type="match status" value="1"/>
</dbReference>
<dbReference type="InterPro" id="IPR050090">
    <property type="entry name" value="Tyrosine_recombinase_XerCD"/>
</dbReference>
<keyword evidence="3" id="KW-0233">DNA recombination</keyword>
<dbReference type="GO" id="GO:0006310">
    <property type="term" value="P:DNA recombination"/>
    <property type="evidence" value="ECO:0007669"/>
    <property type="project" value="UniProtKB-KW"/>
</dbReference>
<protein>
    <submittedName>
        <fullName evidence="5">Integrase</fullName>
    </submittedName>
</protein>
<evidence type="ECO:0000256" key="2">
    <source>
        <dbReference type="ARBA" id="ARBA00023125"/>
    </source>
</evidence>
<dbReference type="Pfam" id="PF00589">
    <property type="entry name" value="Phage_integrase"/>
    <property type="match status" value="1"/>
</dbReference>
<dbReference type="SUPFAM" id="SSF56349">
    <property type="entry name" value="DNA breaking-rejoining enzymes"/>
    <property type="match status" value="1"/>
</dbReference>
<dbReference type="CDD" id="cd01185">
    <property type="entry name" value="INTN1_C_like"/>
    <property type="match status" value="1"/>
</dbReference>
<dbReference type="Proteomes" id="UP000262954">
    <property type="component" value="Unassembled WGS sequence"/>
</dbReference>
<name>A0A354M4S9_9BACT</name>
<evidence type="ECO:0000256" key="3">
    <source>
        <dbReference type="ARBA" id="ARBA00023172"/>
    </source>
</evidence>
<evidence type="ECO:0000313" key="6">
    <source>
        <dbReference type="Proteomes" id="UP000262954"/>
    </source>
</evidence>
<dbReference type="PANTHER" id="PTHR30349">
    <property type="entry name" value="PHAGE INTEGRASE-RELATED"/>
    <property type="match status" value="1"/>
</dbReference>